<dbReference type="SUPFAM" id="SSF49785">
    <property type="entry name" value="Galactose-binding domain-like"/>
    <property type="match status" value="1"/>
</dbReference>
<dbReference type="Gene3D" id="3.20.20.80">
    <property type="entry name" value="Glycosidases"/>
    <property type="match status" value="1"/>
</dbReference>
<dbReference type="GO" id="GO:0031176">
    <property type="term" value="F:endo-1,4-beta-xylanase activity"/>
    <property type="evidence" value="ECO:0007669"/>
    <property type="project" value="UniProtKB-ARBA"/>
</dbReference>
<gene>
    <name evidence="7" type="ORF">HYC85_009828</name>
</gene>
<dbReference type="AlphaFoldDB" id="A0A7J7HIR8"/>
<reference evidence="8" key="1">
    <citation type="journal article" date="2020" name="Nat. Commun.">
        <title>Genome assembly of wild tea tree DASZ reveals pedigree and selection history of tea varieties.</title>
        <authorList>
            <person name="Zhang W."/>
            <person name="Zhang Y."/>
            <person name="Qiu H."/>
            <person name="Guo Y."/>
            <person name="Wan H."/>
            <person name="Zhang X."/>
            <person name="Scossa F."/>
            <person name="Alseekh S."/>
            <person name="Zhang Q."/>
            <person name="Wang P."/>
            <person name="Xu L."/>
            <person name="Schmidt M.H."/>
            <person name="Jia X."/>
            <person name="Li D."/>
            <person name="Zhu A."/>
            <person name="Guo F."/>
            <person name="Chen W."/>
            <person name="Ni D."/>
            <person name="Usadel B."/>
            <person name="Fernie A.R."/>
            <person name="Wen W."/>
        </authorList>
    </citation>
    <scope>NUCLEOTIDE SEQUENCE [LARGE SCALE GENOMIC DNA]</scope>
    <source>
        <strain evidence="8">cv. G240</strain>
    </source>
</reference>
<feature type="domain" description="GH10" evidence="6">
    <location>
        <begin position="277"/>
        <end position="568"/>
    </location>
</feature>
<keyword evidence="5" id="KW-0624">Polysaccharide degradation</keyword>
<organism evidence="7 8">
    <name type="scientific">Camellia sinensis</name>
    <name type="common">Tea plant</name>
    <name type="synonym">Thea sinensis</name>
    <dbReference type="NCBI Taxonomy" id="4442"/>
    <lineage>
        <taxon>Eukaryota</taxon>
        <taxon>Viridiplantae</taxon>
        <taxon>Streptophyta</taxon>
        <taxon>Embryophyta</taxon>
        <taxon>Tracheophyta</taxon>
        <taxon>Spermatophyta</taxon>
        <taxon>Magnoliopsida</taxon>
        <taxon>eudicotyledons</taxon>
        <taxon>Gunneridae</taxon>
        <taxon>Pentapetalae</taxon>
        <taxon>asterids</taxon>
        <taxon>Ericales</taxon>
        <taxon>Theaceae</taxon>
        <taxon>Camellia</taxon>
    </lineage>
</organism>
<proteinExistence type="inferred from homology"/>
<evidence type="ECO:0000313" key="8">
    <source>
        <dbReference type="Proteomes" id="UP000593564"/>
    </source>
</evidence>
<keyword evidence="8" id="KW-1185">Reference proteome</keyword>
<dbReference type="PANTHER" id="PTHR31490">
    <property type="entry name" value="GLYCOSYL HYDROLASE"/>
    <property type="match status" value="1"/>
</dbReference>
<dbReference type="Pfam" id="PF02018">
    <property type="entry name" value="CBM_4_9"/>
    <property type="match status" value="1"/>
</dbReference>
<sequence>MFFCAHKAFTVLLYIIYQSFHIALHLHTFFSQVLLISVTLSLHCCGTPCYWAMKGYSKNQMFLVLCSIFLAASTIEASSYDYSASIECRVNPLGPHYEGGLVVNPEFHDGLKGWDVHGNGKIEVKRSNTGNQFIVAYGRTQPSDSFSQWLFLEEGLLYTFSAWVQINEGSEAVVAKVKVLQNETMVVGSVIAQSGCWSMLKGGLAVNLTMPAELFFESENSSSIELWVDNVSLQPFTKTQWAEQQSQSIKKIRKREVRFHVSDKQGKKLEGIKITMKQTRPHFPLGCALALTIIDNKDYQKWFTSRFSFTATTFDNEMKWYFTEKVQGQENYTIADAMLAFAKQHGVAVRAHNIFWDNPIYNLDWVKSLSSKALLKAAMTRMGSVMSRYSGEVIGWDVMNENLHFTYFEDRLGPNASAMFYKIAQALDYKTTMFMNEYNTLEYPEDLKSTPSQYLKKIRQIRSFPGYEEMVVGIGLQSHFGTPNIPYMRSCLDTFGAAKMPIWITELDVQRGPYQAKYLEEIMREAYSHPAVEGIIVWSGWKPTGCSNMCLTDNNFSNLPAGDVVDKLIQEWKTKNLKGETDENGVYEHQVFLGEYNVTVLDPRTGENLMRKLEVSNEGSEPFDVWITI</sequence>
<dbReference type="InterPro" id="IPR003305">
    <property type="entry name" value="CenC_carb-bd"/>
</dbReference>
<evidence type="ECO:0000256" key="1">
    <source>
        <dbReference type="ARBA" id="ARBA00007495"/>
    </source>
</evidence>
<dbReference type="InterPro" id="IPR017853">
    <property type="entry name" value="GH"/>
</dbReference>
<dbReference type="Pfam" id="PF00331">
    <property type="entry name" value="Glyco_hydro_10"/>
    <property type="match status" value="1"/>
</dbReference>
<dbReference type="PANTHER" id="PTHR31490:SF80">
    <property type="entry name" value="ENDO-1,4-BETA-XYLANASE A-LIKE ISOFORM X1"/>
    <property type="match status" value="1"/>
</dbReference>
<keyword evidence="4" id="KW-0119">Carbohydrate metabolism</keyword>
<evidence type="ECO:0000259" key="6">
    <source>
        <dbReference type="PROSITE" id="PS51760"/>
    </source>
</evidence>
<dbReference type="GO" id="GO:0000272">
    <property type="term" value="P:polysaccharide catabolic process"/>
    <property type="evidence" value="ECO:0007669"/>
    <property type="project" value="UniProtKB-KW"/>
</dbReference>
<dbReference type="InterPro" id="IPR001000">
    <property type="entry name" value="GH10_dom"/>
</dbReference>
<dbReference type="EMBL" id="JACBKZ010000004">
    <property type="protein sequence ID" value="KAF5951884.1"/>
    <property type="molecule type" value="Genomic_DNA"/>
</dbReference>
<reference evidence="7 8" key="2">
    <citation type="submission" date="2020-07" db="EMBL/GenBank/DDBJ databases">
        <title>Genome assembly of wild tea tree DASZ reveals pedigree and selection history of tea varieties.</title>
        <authorList>
            <person name="Zhang W."/>
        </authorList>
    </citation>
    <scope>NUCLEOTIDE SEQUENCE [LARGE SCALE GENOMIC DNA]</scope>
    <source>
        <strain evidence="8">cv. G240</strain>
        <tissue evidence="7">Leaf</tissue>
    </source>
</reference>
<evidence type="ECO:0000256" key="3">
    <source>
        <dbReference type="ARBA" id="ARBA00022801"/>
    </source>
</evidence>
<dbReference type="InterPro" id="IPR044846">
    <property type="entry name" value="GH10"/>
</dbReference>
<keyword evidence="2" id="KW-0677">Repeat</keyword>
<accession>A0A7J7HIR8</accession>
<name>A0A7J7HIR8_CAMSI</name>
<protein>
    <recommendedName>
        <fullName evidence="6">GH10 domain-containing protein</fullName>
    </recommendedName>
</protein>
<dbReference type="PROSITE" id="PS51760">
    <property type="entry name" value="GH10_2"/>
    <property type="match status" value="1"/>
</dbReference>
<dbReference type="InterPro" id="IPR008979">
    <property type="entry name" value="Galactose-bd-like_sf"/>
</dbReference>
<evidence type="ECO:0000256" key="5">
    <source>
        <dbReference type="ARBA" id="ARBA00023326"/>
    </source>
</evidence>
<dbReference type="Proteomes" id="UP000593564">
    <property type="component" value="Unassembled WGS sequence"/>
</dbReference>
<evidence type="ECO:0000256" key="2">
    <source>
        <dbReference type="ARBA" id="ARBA00022737"/>
    </source>
</evidence>
<comment type="caution">
    <text evidence="7">The sequence shown here is derived from an EMBL/GenBank/DDBJ whole genome shotgun (WGS) entry which is preliminary data.</text>
</comment>
<evidence type="ECO:0000256" key="4">
    <source>
        <dbReference type="ARBA" id="ARBA00023277"/>
    </source>
</evidence>
<comment type="similarity">
    <text evidence="1">Belongs to the glycosyl hydrolase 10 (cellulase F) family.</text>
</comment>
<dbReference type="SMART" id="SM00633">
    <property type="entry name" value="Glyco_10"/>
    <property type="match status" value="1"/>
</dbReference>
<evidence type="ECO:0000313" key="7">
    <source>
        <dbReference type="EMBL" id="KAF5951884.1"/>
    </source>
</evidence>
<keyword evidence="3" id="KW-0378">Hydrolase</keyword>
<dbReference type="SUPFAM" id="SSF51445">
    <property type="entry name" value="(Trans)glycosidases"/>
    <property type="match status" value="1"/>
</dbReference>
<dbReference type="Gene3D" id="2.60.120.260">
    <property type="entry name" value="Galactose-binding domain-like"/>
    <property type="match status" value="1"/>
</dbReference>